<dbReference type="PANTHER" id="PTHR43643">
    <property type="entry name" value="HISTIDINOL-PHOSPHATE AMINOTRANSFERASE 2"/>
    <property type="match status" value="1"/>
</dbReference>
<comment type="cofactor">
    <cofactor evidence="1 6">
        <name>pyridoxal 5'-phosphate</name>
        <dbReference type="ChEBI" id="CHEBI:597326"/>
    </cofactor>
</comment>
<evidence type="ECO:0000256" key="6">
    <source>
        <dbReference type="HAMAP-Rule" id="MF_01023"/>
    </source>
</evidence>
<evidence type="ECO:0000313" key="8">
    <source>
        <dbReference type="EMBL" id="MFC0541721.1"/>
    </source>
</evidence>
<accession>A0ABV6MPD0</accession>
<dbReference type="InterPro" id="IPR015421">
    <property type="entry name" value="PyrdxlP-dep_Trfase_major"/>
</dbReference>
<keyword evidence="5 6" id="KW-0663">Pyridoxal phosphate</keyword>
<dbReference type="RefSeq" id="WP_273942245.1">
    <property type="nucleotide sequence ID" value="NZ_CP097263.1"/>
</dbReference>
<dbReference type="CDD" id="cd00609">
    <property type="entry name" value="AAT_like"/>
    <property type="match status" value="1"/>
</dbReference>
<feature type="domain" description="Aminotransferase class I/classII large" evidence="7">
    <location>
        <begin position="32"/>
        <end position="345"/>
    </location>
</feature>
<comment type="caution">
    <text evidence="8">The sequence shown here is derived from an EMBL/GenBank/DDBJ whole genome shotgun (WGS) entry which is preliminary data.</text>
</comment>
<dbReference type="PROSITE" id="PS00599">
    <property type="entry name" value="AA_TRANSFER_CLASS_2"/>
    <property type="match status" value="1"/>
</dbReference>
<sequence length="357" mass="37925">MRGPQPRPELHSLAAHAAGRAGGAPTAELKHLLAANENPYDPLPGVLDAAVAAAGQFNRYPDIGCERLIDALAHRFDLPPARFAAGAGSVSVIQSLVQAMTAPGDEVIHAWRSFEAYPIITKAVCGATAVGVPLTDDGHHDLTAMADRITERTRLIFICTPNNPTGTTVRRDELAEFLGRVPENVLVVLDEAYAEFVRDEDTPDGITLCREYANVAVVRTFSKAYGLAGLRIGYAVAPESVAAALRMTAPYGVSQIGQEAAIASLAAEREVMHRVDAVITERRRMEDVLAEQGWPVTRSQANFVWLPIGDRGGDFAAACGRAGIAVRVLGTDGVRVTVGSPEANDLFLATAAEARLG</sequence>
<dbReference type="NCBIfam" id="NF002878">
    <property type="entry name" value="PRK03321.1"/>
    <property type="match status" value="1"/>
</dbReference>
<evidence type="ECO:0000256" key="3">
    <source>
        <dbReference type="ARBA" id="ARBA00022576"/>
    </source>
</evidence>
<gene>
    <name evidence="6" type="primary">hisC</name>
    <name evidence="8" type="ORF">ACFFH7_09525</name>
</gene>
<protein>
    <recommendedName>
        <fullName evidence="6">Histidinol-phosphate aminotransferase</fullName>
        <ecNumber evidence="6">2.6.1.9</ecNumber>
    </recommendedName>
    <alternativeName>
        <fullName evidence="6">Imidazole acetol-phosphate transaminase</fullName>
    </alternativeName>
</protein>
<name>A0ABV6MPD0_9PSEU</name>
<dbReference type="Proteomes" id="UP001589810">
    <property type="component" value="Unassembled WGS sequence"/>
</dbReference>
<dbReference type="Gene3D" id="3.90.1150.10">
    <property type="entry name" value="Aspartate Aminotransferase, domain 1"/>
    <property type="match status" value="1"/>
</dbReference>
<dbReference type="InterPro" id="IPR005861">
    <property type="entry name" value="HisP_aminotrans"/>
</dbReference>
<dbReference type="InterPro" id="IPR015422">
    <property type="entry name" value="PyrdxlP-dep_Trfase_small"/>
</dbReference>
<dbReference type="PANTHER" id="PTHR43643:SF3">
    <property type="entry name" value="HISTIDINOL-PHOSPHATE AMINOTRANSFERASE"/>
    <property type="match status" value="1"/>
</dbReference>
<evidence type="ECO:0000259" key="7">
    <source>
        <dbReference type="Pfam" id="PF00155"/>
    </source>
</evidence>
<keyword evidence="6" id="KW-0028">Amino-acid biosynthesis</keyword>
<evidence type="ECO:0000313" key="9">
    <source>
        <dbReference type="Proteomes" id="UP001589810"/>
    </source>
</evidence>
<dbReference type="Gene3D" id="3.40.640.10">
    <property type="entry name" value="Type I PLP-dependent aspartate aminotransferase-like (Major domain)"/>
    <property type="match status" value="1"/>
</dbReference>
<evidence type="ECO:0000256" key="5">
    <source>
        <dbReference type="ARBA" id="ARBA00022898"/>
    </source>
</evidence>
<reference evidence="8 9" key="1">
    <citation type="submission" date="2024-09" db="EMBL/GenBank/DDBJ databases">
        <authorList>
            <person name="Sun Q."/>
            <person name="Mori K."/>
        </authorList>
    </citation>
    <scope>NUCLEOTIDE SEQUENCE [LARGE SCALE GENOMIC DNA]</scope>
    <source>
        <strain evidence="8 9">TBRC 1432</strain>
    </source>
</reference>
<evidence type="ECO:0000256" key="1">
    <source>
        <dbReference type="ARBA" id="ARBA00001933"/>
    </source>
</evidence>
<proteinExistence type="inferred from homology"/>
<dbReference type="GO" id="GO:0004400">
    <property type="term" value="F:histidinol-phosphate transaminase activity"/>
    <property type="evidence" value="ECO:0007669"/>
    <property type="project" value="UniProtKB-EC"/>
</dbReference>
<comment type="subunit">
    <text evidence="2 6">Homodimer.</text>
</comment>
<organism evidence="8 9">
    <name type="scientific">Kutzneria chonburiensis</name>
    <dbReference type="NCBI Taxonomy" id="1483604"/>
    <lineage>
        <taxon>Bacteria</taxon>
        <taxon>Bacillati</taxon>
        <taxon>Actinomycetota</taxon>
        <taxon>Actinomycetes</taxon>
        <taxon>Pseudonocardiales</taxon>
        <taxon>Pseudonocardiaceae</taxon>
        <taxon>Kutzneria</taxon>
    </lineage>
</organism>
<evidence type="ECO:0000256" key="4">
    <source>
        <dbReference type="ARBA" id="ARBA00022679"/>
    </source>
</evidence>
<keyword evidence="9" id="KW-1185">Reference proteome</keyword>
<dbReference type="Pfam" id="PF00155">
    <property type="entry name" value="Aminotran_1_2"/>
    <property type="match status" value="1"/>
</dbReference>
<dbReference type="InterPro" id="IPR050106">
    <property type="entry name" value="HistidinolP_aminotransfase"/>
</dbReference>
<dbReference type="InterPro" id="IPR004839">
    <property type="entry name" value="Aminotransferase_I/II_large"/>
</dbReference>
<dbReference type="EC" id="2.6.1.9" evidence="6"/>
<dbReference type="InterPro" id="IPR024892">
    <property type="entry name" value="ArAT"/>
</dbReference>
<dbReference type="SUPFAM" id="SSF53383">
    <property type="entry name" value="PLP-dependent transferases"/>
    <property type="match status" value="1"/>
</dbReference>
<comment type="catalytic activity">
    <reaction evidence="6">
        <text>L-histidinol phosphate + 2-oxoglutarate = 3-(imidazol-4-yl)-2-oxopropyl phosphate + L-glutamate</text>
        <dbReference type="Rhea" id="RHEA:23744"/>
        <dbReference type="ChEBI" id="CHEBI:16810"/>
        <dbReference type="ChEBI" id="CHEBI:29985"/>
        <dbReference type="ChEBI" id="CHEBI:57766"/>
        <dbReference type="ChEBI" id="CHEBI:57980"/>
        <dbReference type="EC" id="2.6.1.9"/>
    </reaction>
</comment>
<feature type="modified residue" description="N6-(pyridoxal phosphate)lysine" evidence="6">
    <location>
        <position position="223"/>
    </location>
</feature>
<evidence type="ECO:0000256" key="2">
    <source>
        <dbReference type="ARBA" id="ARBA00011738"/>
    </source>
</evidence>
<comment type="similarity">
    <text evidence="6">Belongs to the class-II pyridoxal-phosphate-dependent aminotransferase family. Histidinol-phosphate aminotransferase subfamily.</text>
</comment>
<dbReference type="InterPro" id="IPR001917">
    <property type="entry name" value="Aminotrans_II_pyridoxalP_BS"/>
</dbReference>
<keyword evidence="6" id="KW-0368">Histidine biosynthesis</keyword>
<dbReference type="InterPro" id="IPR015424">
    <property type="entry name" value="PyrdxlP-dep_Trfase"/>
</dbReference>
<keyword evidence="4 6" id="KW-0808">Transferase</keyword>
<keyword evidence="3 6" id="KW-0032">Aminotransferase</keyword>
<comment type="pathway">
    <text evidence="6">Amino-acid biosynthesis; L-histidine biosynthesis; L-histidine from 5-phospho-alpha-D-ribose 1-diphosphate: step 7/9.</text>
</comment>
<dbReference type="EMBL" id="JBHLUD010000002">
    <property type="protein sequence ID" value="MFC0541721.1"/>
    <property type="molecule type" value="Genomic_DNA"/>
</dbReference>
<dbReference type="HAMAP" id="MF_01023">
    <property type="entry name" value="HisC_aminotrans_2"/>
    <property type="match status" value="1"/>
</dbReference>